<protein>
    <submittedName>
        <fullName evidence="1">Phage tail sheath family protein</fullName>
    </submittedName>
</protein>
<dbReference type="Proteomes" id="UP001527181">
    <property type="component" value="Unassembled WGS sequence"/>
</dbReference>
<dbReference type="EMBL" id="JAMDNP010000032">
    <property type="protein sequence ID" value="MCY9762200.1"/>
    <property type="molecule type" value="Genomic_DNA"/>
</dbReference>
<keyword evidence="2" id="KW-1185">Reference proteome</keyword>
<dbReference type="GeneID" id="94487077"/>
<dbReference type="PANTHER" id="PTHR35861">
    <property type="match status" value="1"/>
</dbReference>
<sequence>MAENHGVYVNEKAYTPPTSERDNITVPVVVGTAPVNLSKLADIPVNVPILVTSWDNGVNAIGYSDDWKSFTLSEFMFSHFQLYKQSPVVFINVLDPEKHKTKIDPKDVAVLKNIAIINEDGVIQKSVVVKSNDGTTTYELNKDYSLAYDESGRVIVAIKQSGAAAKETSLKIGYDKLDPDAVKAVDIIGGIDANTGKLSGLELIKQVFPRFQLITGLILAPGFSHDPVVGAVMNAKASLINGNFKATAITDIPASLKYAELEEWKQKNNYTSPQQINTWPKVTKRGKVYHLSTHLAGVVCKQDAESGGIPYRSPSNKQLEIDGAVQEDGTIVAIGPDEGKYINSLGIVTALNFIGGWKTWGNRTGAYPDATDPQSAFIPVRRMFNWWNNTIILTQWSKVDDPANKRLVEAVVDDLGIRLNGLQSSEYILGGWIKFAKEDNPDTATMDGKLVFRTALTPPSPGQELSFTVEYDAQMLSAIGG</sequence>
<dbReference type="PANTHER" id="PTHR35861:SF2">
    <property type="entry name" value="FELS-2 PROPHAGE PROTEIN"/>
    <property type="match status" value="1"/>
</dbReference>
<gene>
    <name evidence="1" type="ORF">M5X12_16630</name>
</gene>
<comment type="caution">
    <text evidence="1">The sequence shown here is derived from an EMBL/GenBank/DDBJ whole genome shotgun (WGS) entry which is preliminary data.</text>
</comment>
<organism evidence="1 2">
    <name type="scientific">Paenibacillus alvei</name>
    <name type="common">Bacillus alvei</name>
    <dbReference type="NCBI Taxonomy" id="44250"/>
    <lineage>
        <taxon>Bacteria</taxon>
        <taxon>Bacillati</taxon>
        <taxon>Bacillota</taxon>
        <taxon>Bacilli</taxon>
        <taxon>Bacillales</taxon>
        <taxon>Paenibacillaceae</taxon>
        <taxon>Paenibacillus</taxon>
    </lineage>
</organism>
<reference evidence="1 2" key="1">
    <citation type="submission" date="2022-05" db="EMBL/GenBank/DDBJ databases">
        <title>Genome Sequencing of Bee-Associated Microbes.</title>
        <authorList>
            <person name="Dunlap C."/>
        </authorList>
    </citation>
    <scope>NUCLEOTIDE SEQUENCE [LARGE SCALE GENOMIC DNA]</scope>
    <source>
        <strain evidence="1 2">NRRL B-04010</strain>
    </source>
</reference>
<name>A0ABT4GZV4_PAEAL</name>
<dbReference type="InterPro" id="IPR052042">
    <property type="entry name" value="Tail_sheath_structural"/>
</dbReference>
<proteinExistence type="predicted"/>
<evidence type="ECO:0000313" key="2">
    <source>
        <dbReference type="Proteomes" id="UP001527181"/>
    </source>
</evidence>
<accession>A0ABT4GZV4</accession>
<evidence type="ECO:0000313" key="1">
    <source>
        <dbReference type="EMBL" id="MCY9762200.1"/>
    </source>
</evidence>
<dbReference type="RefSeq" id="WP_005542684.1">
    <property type="nucleotide sequence ID" value="NZ_JAKOBS010000031.1"/>
</dbReference>